<dbReference type="PROSITE" id="PS00676">
    <property type="entry name" value="SIGMA54_INTERACT_2"/>
    <property type="match status" value="1"/>
</dbReference>
<evidence type="ECO:0000313" key="9">
    <source>
        <dbReference type="EMBL" id="NYA71999.1"/>
    </source>
</evidence>
<dbReference type="FunFam" id="3.40.50.300:FF:000006">
    <property type="entry name" value="DNA-binding transcriptional regulator NtrC"/>
    <property type="match status" value="1"/>
</dbReference>
<dbReference type="RefSeq" id="WP_176006809.1">
    <property type="nucleotide sequence ID" value="NZ_JABWMI010000015.1"/>
</dbReference>
<name>A0A7Y8Y3N5_9FLAO</name>
<reference evidence="9 10" key="1">
    <citation type="submission" date="2020-07" db="EMBL/GenBank/DDBJ databases">
        <authorList>
            <person name="Sun Q."/>
        </authorList>
    </citation>
    <scope>NUCLEOTIDE SEQUENCE [LARGE SCALE GENOMIC DNA]</scope>
    <source>
        <strain evidence="9 10">MAH-1</strain>
    </source>
</reference>
<dbReference type="InterPro" id="IPR003593">
    <property type="entry name" value="AAA+_ATPase"/>
</dbReference>
<keyword evidence="4" id="KW-0238">DNA-binding</keyword>
<evidence type="ECO:0000256" key="4">
    <source>
        <dbReference type="ARBA" id="ARBA00023125"/>
    </source>
</evidence>
<dbReference type="PROSITE" id="PS00688">
    <property type="entry name" value="SIGMA54_INTERACT_3"/>
    <property type="match status" value="1"/>
</dbReference>
<feature type="modified residue" description="4-aspartylphosphate" evidence="6">
    <location>
        <position position="55"/>
    </location>
</feature>
<dbReference type="InterPro" id="IPR002078">
    <property type="entry name" value="Sigma_54_int"/>
</dbReference>
<dbReference type="PANTHER" id="PTHR32071:SF57">
    <property type="entry name" value="C4-DICARBOXYLATE TRANSPORT TRANSCRIPTIONAL REGULATORY PROTEIN DCTD"/>
    <property type="match status" value="1"/>
</dbReference>
<comment type="caution">
    <text evidence="9">The sequence shown here is derived from an EMBL/GenBank/DDBJ whole genome shotgun (WGS) entry which is preliminary data.</text>
</comment>
<keyword evidence="10" id="KW-1185">Reference proteome</keyword>
<dbReference type="Pfam" id="PF00072">
    <property type="entry name" value="Response_reg"/>
    <property type="match status" value="1"/>
</dbReference>
<keyword evidence="3" id="KW-0805">Transcription regulation</keyword>
<dbReference type="Gene3D" id="3.40.50.2300">
    <property type="match status" value="1"/>
</dbReference>
<protein>
    <submittedName>
        <fullName evidence="9">Sigma 54-interacting transcriptional regulator</fullName>
    </submittedName>
</protein>
<dbReference type="Gene3D" id="1.10.10.60">
    <property type="entry name" value="Homeodomain-like"/>
    <property type="match status" value="1"/>
</dbReference>
<evidence type="ECO:0000313" key="10">
    <source>
        <dbReference type="Proteomes" id="UP000535020"/>
    </source>
</evidence>
<feature type="domain" description="Response regulatory" evidence="8">
    <location>
        <begin position="5"/>
        <end position="119"/>
    </location>
</feature>
<dbReference type="SMART" id="SM00448">
    <property type="entry name" value="REC"/>
    <property type="match status" value="1"/>
</dbReference>
<feature type="domain" description="Sigma-54 factor interaction" evidence="7">
    <location>
        <begin position="310"/>
        <end position="535"/>
    </location>
</feature>
<dbReference type="GO" id="GO:0000160">
    <property type="term" value="P:phosphorelay signal transduction system"/>
    <property type="evidence" value="ECO:0007669"/>
    <property type="project" value="InterPro"/>
</dbReference>
<dbReference type="GO" id="GO:0005524">
    <property type="term" value="F:ATP binding"/>
    <property type="evidence" value="ECO:0007669"/>
    <property type="project" value="UniProtKB-KW"/>
</dbReference>
<dbReference type="GO" id="GO:0006355">
    <property type="term" value="P:regulation of DNA-templated transcription"/>
    <property type="evidence" value="ECO:0007669"/>
    <property type="project" value="InterPro"/>
</dbReference>
<dbReference type="Gene3D" id="1.10.8.60">
    <property type="match status" value="1"/>
</dbReference>
<dbReference type="AlphaFoldDB" id="A0A7Y8Y3N5"/>
<dbReference type="SMART" id="SM00382">
    <property type="entry name" value="AAA"/>
    <property type="match status" value="1"/>
</dbReference>
<dbReference type="InterPro" id="IPR025943">
    <property type="entry name" value="Sigma_54_int_dom_ATP-bd_2"/>
</dbReference>
<evidence type="ECO:0000256" key="3">
    <source>
        <dbReference type="ARBA" id="ARBA00023015"/>
    </source>
</evidence>
<dbReference type="SUPFAM" id="SSF52540">
    <property type="entry name" value="P-loop containing nucleoside triphosphate hydrolases"/>
    <property type="match status" value="1"/>
</dbReference>
<dbReference type="PROSITE" id="PS00675">
    <property type="entry name" value="SIGMA54_INTERACT_1"/>
    <property type="match status" value="1"/>
</dbReference>
<dbReference type="InterPro" id="IPR001789">
    <property type="entry name" value="Sig_transdc_resp-reg_receiver"/>
</dbReference>
<dbReference type="PANTHER" id="PTHR32071">
    <property type="entry name" value="TRANSCRIPTIONAL REGULATORY PROTEIN"/>
    <property type="match status" value="1"/>
</dbReference>
<dbReference type="EMBL" id="JACBJI010000006">
    <property type="protein sequence ID" value="NYA71999.1"/>
    <property type="molecule type" value="Genomic_DNA"/>
</dbReference>
<evidence type="ECO:0000256" key="6">
    <source>
        <dbReference type="PROSITE-ProRule" id="PRU00169"/>
    </source>
</evidence>
<sequence>MKRNKILLVEDQFIEAHDLELILEKNGYEVCGIARSVSQAEEMIARQKPDLVVLDIFLKGSQTGIDLAMKLKQQHIAFIFISANSDRKILDQAKVSEPYGFIVKPFREQDVVTTLEIAFYRKNHSLESRIAQQLTLIREVDEIGNSTLSCAQKFTETAKAFQPYVCFDYIDFYPIGDSSNACDAMGLLRLQFEKYRLIETKATDEIANIRSGLYTGQSLSSFAHQHPRWMALIAEYGLKSMLQIVIDHDQVKGVLSFCSRQHSAYADNQLQLMSEIGKSLYSVFKATDVKNPGKPAIPEKKKAPSAFADMIGKSTKMLEVFDNIQRVAPSEASVLILGESGTGKEKVARAIHRLSSRNGQPIVVINCASIPENLAESLLFGHEKGAFTNAMDTRIGKFEQANGGTIFLDEIGDMPRELQVKLLRVLQEREIERIGGRNPIPVNVRIIAATNKNLEEEVSAGRFRLDLYYRLHIFPITVPALRDRKGDIPELVSYFLEKYSERQLEFTPEALQLLKQHHWPGNIRELEHCVQRHILTSRTQSISDIDLPIIPSSGQKIETTNGTKTIHENERDHIVAVLEKCKGKVSGTGGAAEVLDIPPSTLNSRMKKLGIR</sequence>
<dbReference type="Pfam" id="PF25601">
    <property type="entry name" value="AAA_lid_14"/>
    <property type="match status" value="1"/>
</dbReference>
<evidence type="ECO:0000256" key="1">
    <source>
        <dbReference type="ARBA" id="ARBA00022741"/>
    </source>
</evidence>
<evidence type="ECO:0000256" key="5">
    <source>
        <dbReference type="ARBA" id="ARBA00023163"/>
    </source>
</evidence>
<dbReference type="SUPFAM" id="SSF46689">
    <property type="entry name" value="Homeodomain-like"/>
    <property type="match status" value="1"/>
</dbReference>
<dbReference type="Pfam" id="PF00158">
    <property type="entry name" value="Sigma54_activat"/>
    <property type="match status" value="1"/>
</dbReference>
<dbReference type="Proteomes" id="UP000535020">
    <property type="component" value="Unassembled WGS sequence"/>
</dbReference>
<dbReference type="InterPro" id="IPR025662">
    <property type="entry name" value="Sigma_54_int_dom_ATP-bd_1"/>
</dbReference>
<dbReference type="InterPro" id="IPR002197">
    <property type="entry name" value="HTH_Fis"/>
</dbReference>
<dbReference type="InterPro" id="IPR025944">
    <property type="entry name" value="Sigma_54_int_dom_CS"/>
</dbReference>
<keyword evidence="6" id="KW-0597">Phosphoprotein</keyword>
<dbReference type="Gene3D" id="3.40.50.300">
    <property type="entry name" value="P-loop containing nucleotide triphosphate hydrolases"/>
    <property type="match status" value="1"/>
</dbReference>
<dbReference type="PROSITE" id="PS50110">
    <property type="entry name" value="RESPONSE_REGULATORY"/>
    <property type="match status" value="1"/>
</dbReference>
<dbReference type="SUPFAM" id="SSF52172">
    <property type="entry name" value="CheY-like"/>
    <property type="match status" value="1"/>
</dbReference>
<gene>
    <name evidence="9" type="ORF">HZF10_13805</name>
</gene>
<dbReference type="InterPro" id="IPR027417">
    <property type="entry name" value="P-loop_NTPase"/>
</dbReference>
<dbReference type="InterPro" id="IPR011006">
    <property type="entry name" value="CheY-like_superfamily"/>
</dbReference>
<evidence type="ECO:0000259" key="7">
    <source>
        <dbReference type="PROSITE" id="PS50045"/>
    </source>
</evidence>
<organism evidence="9 10">
    <name type="scientific">Flavobacterium agri</name>
    <dbReference type="NCBI Taxonomy" id="2743471"/>
    <lineage>
        <taxon>Bacteria</taxon>
        <taxon>Pseudomonadati</taxon>
        <taxon>Bacteroidota</taxon>
        <taxon>Flavobacteriia</taxon>
        <taxon>Flavobacteriales</taxon>
        <taxon>Flavobacteriaceae</taxon>
        <taxon>Flavobacterium</taxon>
    </lineage>
</organism>
<keyword evidence="5" id="KW-0804">Transcription</keyword>
<dbReference type="Pfam" id="PF02954">
    <property type="entry name" value="HTH_8"/>
    <property type="match status" value="1"/>
</dbReference>
<dbReference type="GO" id="GO:0043565">
    <property type="term" value="F:sequence-specific DNA binding"/>
    <property type="evidence" value="ECO:0007669"/>
    <property type="project" value="InterPro"/>
</dbReference>
<keyword evidence="2" id="KW-0067">ATP-binding</keyword>
<dbReference type="PROSITE" id="PS50045">
    <property type="entry name" value="SIGMA54_INTERACT_4"/>
    <property type="match status" value="1"/>
</dbReference>
<dbReference type="InterPro" id="IPR058031">
    <property type="entry name" value="AAA_lid_NorR"/>
</dbReference>
<evidence type="ECO:0000259" key="8">
    <source>
        <dbReference type="PROSITE" id="PS50110"/>
    </source>
</evidence>
<proteinExistence type="predicted"/>
<dbReference type="InterPro" id="IPR009057">
    <property type="entry name" value="Homeodomain-like_sf"/>
</dbReference>
<evidence type="ECO:0000256" key="2">
    <source>
        <dbReference type="ARBA" id="ARBA00022840"/>
    </source>
</evidence>
<keyword evidence="1" id="KW-0547">Nucleotide-binding</keyword>
<accession>A0A7Y8Y3N5</accession>
<dbReference type="CDD" id="cd00009">
    <property type="entry name" value="AAA"/>
    <property type="match status" value="1"/>
</dbReference>
<dbReference type="CDD" id="cd17534">
    <property type="entry name" value="REC_DC-like"/>
    <property type="match status" value="1"/>
</dbReference>